<dbReference type="Proteomes" id="UP001238540">
    <property type="component" value="Unassembled WGS sequence"/>
</dbReference>
<accession>A0ABT8BZH4</accession>
<dbReference type="EMBL" id="JAUFQC010000027">
    <property type="protein sequence ID" value="MDN3612408.1"/>
    <property type="molecule type" value="Genomic_DNA"/>
</dbReference>
<sequence length="116" mass="13466">MEHQQFEQLVKVLCEQPNLPTALDILKNHDDDEVAQAALSLVGQFAMADVEGEKRVYHVTFEENEQGEEQEYVEHIMNEGDDVIRFVAWFFDAMFGVKRKETYQVAGKTFKQPKRS</sequence>
<protein>
    <submittedName>
        <fullName evidence="1">Uncharacterized protein</fullName>
    </submittedName>
</protein>
<name>A0ABT8BZH4_9VIBR</name>
<keyword evidence="2" id="KW-1185">Reference proteome</keyword>
<evidence type="ECO:0000313" key="2">
    <source>
        <dbReference type="Proteomes" id="UP001238540"/>
    </source>
</evidence>
<comment type="caution">
    <text evidence="1">The sequence shown here is derived from an EMBL/GenBank/DDBJ whole genome shotgun (WGS) entry which is preliminary data.</text>
</comment>
<dbReference type="RefSeq" id="WP_076589718.1">
    <property type="nucleotide sequence ID" value="NZ_JABEYA020000010.1"/>
</dbReference>
<proteinExistence type="predicted"/>
<reference evidence="2" key="1">
    <citation type="journal article" date="2019" name="Int. J. Syst. Evol. Microbiol.">
        <title>The Global Catalogue of Microorganisms (GCM) 10K type strain sequencing project: providing services to taxonomists for standard genome sequencing and annotation.</title>
        <authorList>
            <consortium name="The Broad Institute Genomics Platform"/>
            <consortium name="The Broad Institute Genome Sequencing Center for Infectious Disease"/>
            <person name="Wu L."/>
            <person name="Ma J."/>
        </authorList>
    </citation>
    <scope>NUCLEOTIDE SEQUENCE [LARGE SCALE GENOMIC DNA]</scope>
    <source>
        <strain evidence="2">CECT 7398</strain>
    </source>
</reference>
<organism evidence="1 2">
    <name type="scientific">Vibrio ostreicida</name>
    <dbReference type="NCBI Taxonomy" id="526588"/>
    <lineage>
        <taxon>Bacteria</taxon>
        <taxon>Pseudomonadati</taxon>
        <taxon>Pseudomonadota</taxon>
        <taxon>Gammaproteobacteria</taxon>
        <taxon>Vibrionales</taxon>
        <taxon>Vibrionaceae</taxon>
        <taxon>Vibrio</taxon>
    </lineage>
</organism>
<evidence type="ECO:0000313" key="1">
    <source>
        <dbReference type="EMBL" id="MDN3612408.1"/>
    </source>
</evidence>
<gene>
    <name evidence="1" type="ORF">QWZ16_22680</name>
</gene>